<gene>
    <name evidence="3" type="ORF">PAC_06336</name>
</gene>
<feature type="region of interest" description="Disordered" evidence="1">
    <location>
        <begin position="134"/>
        <end position="155"/>
    </location>
</feature>
<reference evidence="3 4" key="1">
    <citation type="submission" date="2016-03" db="EMBL/GenBank/DDBJ databases">
        <authorList>
            <person name="Ploux O."/>
        </authorList>
    </citation>
    <scope>NUCLEOTIDE SEQUENCE [LARGE SCALE GENOMIC DNA]</scope>
    <source>
        <strain evidence="3 4">UAMH 11012</strain>
    </source>
</reference>
<accession>A0A1L7WUK5</accession>
<keyword evidence="4" id="KW-1185">Reference proteome</keyword>
<dbReference type="AlphaFoldDB" id="A0A1L7WUK5"/>
<evidence type="ECO:0000256" key="1">
    <source>
        <dbReference type="SAM" id="MobiDB-lite"/>
    </source>
</evidence>
<feature type="transmembrane region" description="Helical" evidence="2">
    <location>
        <begin position="12"/>
        <end position="29"/>
    </location>
</feature>
<sequence>MNSSSSDFSPATIAITLLSMTATILLLPTSRTSIRRFTSNMSIVGADSSSTTTAEVDSTRCYDWINTLGPCHYAKIVLPSRLIVRSIRPSTGRTKVTGVGTVELEVRKRPNNNETGRTVLYTVLHVPSAIRNTFNSTPDGNEGVGVNTIMDDTPV</sequence>
<keyword evidence="2" id="KW-0472">Membrane</keyword>
<keyword evidence="2" id="KW-1133">Transmembrane helix</keyword>
<name>A0A1L7WUK5_9HELO</name>
<dbReference type="Proteomes" id="UP000184330">
    <property type="component" value="Unassembled WGS sequence"/>
</dbReference>
<dbReference type="OrthoDB" id="4232400at2759"/>
<proteinExistence type="predicted"/>
<evidence type="ECO:0000256" key="2">
    <source>
        <dbReference type="SAM" id="Phobius"/>
    </source>
</evidence>
<evidence type="ECO:0000313" key="3">
    <source>
        <dbReference type="EMBL" id="CZR56448.1"/>
    </source>
</evidence>
<dbReference type="PANTHER" id="PTHR40628">
    <property type="entry name" value="CHROMO DOMAIN-CONTAINING PROTEIN"/>
    <property type="match status" value="1"/>
</dbReference>
<organism evidence="3 4">
    <name type="scientific">Phialocephala subalpina</name>
    <dbReference type="NCBI Taxonomy" id="576137"/>
    <lineage>
        <taxon>Eukaryota</taxon>
        <taxon>Fungi</taxon>
        <taxon>Dikarya</taxon>
        <taxon>Ascomycota</taxon>
        <taxon>Pezizomycotina</taxon>
        <taxon>Leotiomycetes</taxon>
        <taxon>Helotiales</taxon>
        <taxon>Mollisiaceae</taxon>
        <taxon>Phialocephala</taxon>
        <taxon>Phialocephala fortinii species complex</taxon>
    </lineage>
</organism>
<keyword evidence="2" id="KW-0812">Transmembrane</keyword>
<dbReference type="PANTHER" id="PTHR40628:SF1">
    <property type="entry name" value="CHROMO DOMAIN-CONTAINING PROTEIN"/>
    <property type="match status" value="1"/>
</dbReference>
<evidence type="ECO:0000313" key="4">
    <source>
        <dbReference type="Proteomes" id="UP000184330"/>
    </source>
</evidence>
<protein>
    <submittedName>
        <fullName evidence="3">Uncharacterized protein</fullName>
    </submittedName>
</protein>
<dbReference type="EMBL" id="FJOG01000008">
    <property type="protein sequence ID" value="CZR56448.1"/>
    <property type="molecule type" value="Genomic_DNA"/>
</dbReference>